<sequence length="149" mass="16826">MYSNFERTYNSYLMHHGTKGMKWGVRRTTVRRSIMPGKWGIRRTVASQHNLDIKNNWTVAKNKAKAGVLSKQSEEYIHARDARMKNLGGRALAFAGGYWKSDQGRYYQHRAKGRSVVNAAARVYVRRALIGAAAGMAMSIGYNKVMGNI</sequence>
<protein>
    <submittedName>
        <fullName evidence="1">Uncharacterized protein</fullName>
    </submittedName>
</protein>
<proteinExistence type="predicted"/>
<reference evidence="1" key="1">
    <citation type="journal article" date="2021" name="Proc. Natl. Acad. Sci. U.S.A.">
        <title>A Catalog of Tens of Thousands of Viruses from Human Metagenomes Reveals Hidden Associations with Chronic Diseases.</title>
        <authorList>
            <person name="Tisza M.J."/>
            <person name="Buck C.B."/>
        </authorList>
    </citation>
    <scope>NUCLEOTIDE SEQUENCE</scope>
    <source>
        <strain evidence="1">CtWuM9</strain>
    </source>
</reference>
<dbReference type="EMBL" id="BK014888">
    <property type="protein sequence ID" value="DAD80836.1"/>
    <property type="molecule type" value="Genomic_DNA"/>
</dbReference>
<dbReference type="Pfam" id="PF23847">
    <property type="entry name" value="DUF7211"/>
    <property type="match status" value="1"/>
</dbReference>
<evidence type="ECO:0000313" key="1">
    <source>
        <dbReference type="EMBL" id="DAD80836.1"/>
    </source>
</evidence>
<organism evidence="1">
    <name type="scientific">Siphoviridae sp. ctWuM9</name>
    <dbReference type="NCBI Taxonomy" id="2826364"/>
    <lineage>
        <taxon>Viruses</taxon>
        <taxon>Duplodnaviria</taxon>
        <taxon>Heunggongvirae</taxon>
        <taxon>Uroviricota</taxon>
        <taxon>Caudoviricetes</taxon>
    </lineage>
</organism>
<accession>A0A8S5MF47</accession>
<name>A0A8S5MF47_9CAUD</name>
<dbReference type="InterPro" id="IPR055635">
    <property type="entry name" value="DUF7211"/>
</dbReference>